<feature type="transmembrane region" description="Helical" evidence="2">
    <location>
        <begin position="150"/>
        <end position="173"/>
    </location>
</feature>
<accession>A0A4S9LZ19</accession>
<comment type="caution">
    <text evidence="3">The sequence shown here is derived from an EMBL/GenBank/DDBJ whole genome shotgun (WGS) entry which is preliminary data.</text>
</comment>
<protein>
    <submittedName>
        <fullName evidence="3">Putative carnitinyl-CoA dehydratase</fullName>
    </submittedName>
</protein>
<evidence type="ECO:0000256" key="1">
    <source>
        <dbReference type="ARBA" id="ARBA00023026"/>
    </source>
</evidence>
<reference evidence="3 4" key="1">
    <citation type="submission" date="2018-10" db="EMBL/GenBank/DDBJ databases">
        <title>Fifty Aureobasidium pullulans genomes reveal a recombining polyextremotolerant generalist.</title>
        <authorList>
            <person name="Gostincar C."/>
            <person name="Turk M."/>
            <person name="Zajc J."/>
            <person name="Gunde-Cimerman N."/>
        </authorList>
    </citation>
    <scope>NUCLEOTIDE SEQUENCE [LARGE SCALE GENOMIC DNA]</scope>
    <source>
        <strain evidence="3 4">EXF-6604</strain>
    </source>
</reference>
<keyword evidence="2" id="KW-0472">Membrane</keyword>
<name>A0A4S9LZ19_AURPU</name>
<evidence type="ECO:0000256" key="2">
    <source>
        <dbReference type="SAM" id="Phobius"/>
    </source>
</evidence>
<proteinExistence type="predicted"/>
<gene>
    <name evidence="3" type="ORF">D6D01_01451</name>
</gene>
<dbReference type="SUPFAM" id="SSF52096">
    <property type="entry name" value="ClpP/crotonase"/>
    <property type="match status" value="1"/>
</dbReference>
<dbReference type="Pfam" id="PF00378">
    <property type="entry name" value="ECH_1"/>
    <property type="match status" value="1"/>
</dbReference>
<feature type="transmembrane region" description="Helical" evidence="2">
    <location>
        <begin position="120"/>
        <end position="138"/>
    </location>
</feature>
<dbReference type="AlphaFoldDB" id="A0A4S9LZ19"/>
<dbReference type="GO" id="GO:0006635">
    <property type="term" value="P:fatty acid beta-oxidation"/>
    <property type="evidence" value="ECO:0007669"/>
    <property type="project" value="TreeGrafter"/>
</dbReference>
<evidence type="ECO:0000313" key="4">
    <source>
        <dbReference type="Proteomes" id="UP000306584"/>
    </source>
</evidence>
<dbReference type="Gene3D" id="3.90.226.10">
    <property type="entry name" value="2-enoyl-CoA Hydratase, Chain A, domain 1"/>
    <property type="match status" value="1"/>
</dbReference>
<dbReference type="Proteomes" id="UP000306584">
    <property type="component" value="Unassembled WGS sequence"/>
</dbReference>
<dbReference type="PANTHER" id="PTHR11941:SF75">
    <property type="entry name" value="ENOYL-COA HYDRATASE_ISOMERASE FAMILY PROTEIN"/>
    <property type="match status" value="1"/>
</dbReference>
<dbReference type="EMBL" id="QZBD01000025">
    <property type="protein sequence ID" value="THY35307.1"/>
    <property type="molecule type" value="Genomic_DNA"/>
</dbReference>
<keyword evidence="2" id="KW-1133">Transmembrane helix</keyword>
<organism evidence="3 4">
    <name type="scientific">Aureobasidium pullulans</name>
    <name type="common">Black yeast</name>
    <name type="synonym">Pullularia pullulans</name>
    <dbReference type="NCBI Taxonomy" id="5580"/>
    <lineage>
        <taxon>Eukaryota</taxon>
        <taxon>Fungi</taxon>
        <taxon>Dikarya</taxon>
        <taxon>Ascomycota</taxon>
        <taxon>Pezizomycotina</taxon>
        <taxon>Dothideomycetes</taxon>
        <taxon>Dothideomycetidae</taxon>
        <taxon>Dothideales</taxon>
        <taxon>Saccotheciaceae</taxon>
        <taxon>Aureobasidium</taxon>
    </lineage>
</organism>
<dbReference type="InterPro" id="IPR001753">
    <property type="entry name" value="Enoyl-CoA_hydra/iso"/>
</dbReference>
<dbReference type="InterPro" id="IPR029045">
    <property type="entry name" value="ClpP/crotonase-like_dom_sf"/>
</dbReference>
<keyword evidence="1" id="KW-0843">Virulence</keyword>
<dbReference type="PANTHER" id="PTHR11941">
    <property type="entry name" value="ENOYL-COA HYDRATASE-RELATED"/>
    <property type="match status" value="1"/>
</dbReference>
<evidence type="ECO:0000313" key="3">
    <source>
        <dbReference type="EMBL" id="THY35307.1"/>
    </source>
</evidence>
<dbReference type="CDD" id="cd06558">
    <property type="entry name" value="crotonase-like"/>
    <property type="match status" value="1"/>
</dbReference>
<dbReference type="GO" id="GO:0004165">
    <property type="term" value="F:delta(3)-delta(2)-enoyl-CoA isomerase activity"/>
    <property type="evidence" value="ECO:0007669"/>
    <property type="project" value="TreeGrafter"/>
</dbReference>
<dbReference type="GO" id="GO:0005777">
    <property type="term" value="C:peroxisome"/>
    <property type="evidence" value="ECO:0007669"/>
    <property type="project" value="TreeGrafter"/>
</dbReference>
<sequence length="315" mass="35301">MLMWNSAPDNRLTTSFCNAVHTALDILALKYPHGVVITTSGISKFYSNGLDLEHANANPNFTKDSLFALWKKLLTILDCFEAKQLPKTMRTDDGVLIAIHLFGSFYLPPRKSLYRAGDPIVAVVLVLASFYLVNGVTLSHQATPSLLENYYPMPTIALINGHGFAGALMTAMMHDYRIMNPHRGYICLNEVELGVPLKAPMSSIFRQKTSPQTYRTLVLEGKRFKALEALEAGIIDGVGGLDEVVAFVDELKLVEKTDKGVYGLLKREMWRETVGLLDNGDEEPEVKEKVRKQDEELKRKAEQRVKDWETAKAKL</sequence>
<keyword evidence="2" id="KW-0812">Transmembrane</keyword>